<organism evidence="1">
    <name type="scientific">marine sediment metagenome</name>
    <dbReference type="NCBI Taxonomy" id="412755"/>
    <lineage>
        <taxon>unclassified sequences</taxon>
        <taxon>metagenomes</taxon>
        <taxon>ecological metagenomes</taxon>
    </lineage>
</organism>
<reference evidence="1" key="1">
    <citation type="journal article" date="2015" name="Nature">
        <title>Complex archaea that bridge the gap between prokaryotes and eukaryotes.</title>
        <authorList>
            <person name="Spang A."/>
            <person name="Saw J.H."/>
            <person name="Jorgensen S.L."/>
            <person name="Zaremba-Niedzwiedzka K."/>
            <person name="Martijn J."/>
            <person name="Lind A.E."/>
            <person name="van Eijk R."/>
            <person name="Schleper C."/>
            <person name="Guy L."/>
            <person name="Ettema T.J."/>
        </authorList>
    </citation>
    <scope>NUCLEOTIDE SEQUENCE</scope>
</reference>
<gene>
    <name evidence="1" type="ORF">LCGC14_2650790</name>
</gene>
<evidence type="ECO:0000313" key="1">
    <source>
        <dbReference type="EMBL" id="KKK97634.1"/>
    </source>
</evidence>
<accession>A0A0F9C582</accession>
<sequence length="450" mass="53329">HNDLSFRKELDLKKNILITILWGLLYKSEEIVLFLDKVINSKESKQIFEEVLFDKFGYMILCKHVPDYALKVLKFYLIKEKEIPERIDWYRDPLSLNHFFINRYYAIKVLFYNFLNYHEDNGLNLIHEIINHATNIWIHTDQPILNGPFLNRISDHRTPISQKIQLLDDELIEVWGDEVVYSWSMPLGICPNIVKFALSSLEKWISEQILNYNRDPSELITKVLKNTISFSIISVSIISILHVFNECIENELNIEIDSLIKAIKPIIEKFAFWSLDLTRSIEYGIGLRDYRSQNLEIFFTLIKFNIKDNDLKNELLSKIAQFSEDIFVFFEEEKSCKSLLIDRFAHSRRLVELTRDINWFPVIIDGKNALQFRLPKELQNDVEKDFFEEKFTLSSIKNWIYFSFEANEIKPQYNIEGLLKYIEKIIKKDEKINIPIAFTDLSADRAEVIT</sequence>
<feature type="non-terminal residue" evidence="1">
    <location>
        <position position="1"/>
    </location>
</feature>
<protein>
    <submittedName>
        <fullName evidence="1">Uncharacterized protein</fullName>
    </submittedName>
</protein>
<feature type="non-terminal residue" evidence="1">
    <location>
        <position position="450"/>
    </location>
</feature>
<name>A0A0F9C582_9ZZZZ</name>
<proteinExistence type="predicted"/>
<comment type="caution">
    <text evidence="1">The sequence shown here is derived from an EMBL/GenBank/DDBJ whole genome shotgun (WGS) entry which is preliminary data.</text>
</comment>
<dbReference type="AlphaFoldDB" id="A0A0F9C582"/>
<dbReference type="EMBL" id="LAZR01045963">
    <property type="protein sequence ID" value="KKK97634.1"/>
    <property type="molecule type" value="Genomic_DNA"/>
</dbReference>